<keyword evidence="4" id="KW-0378">Hydrolase</keyword>
<dbReference type="EMBL" id="JAAXKY010000081">
    <property type="protein sequence ID" value="NMH79871.1"/>
    <property type="molecule type" value="Genomic_DNA"/>
</dbReference>
<gene>
    <name evidence="4" type="ORF">HF577_22615</name>
</gene>
<dbReference type="GO" id="GO:0004519">
    <property type="term" value="F:endonuclease activity"/>
    <property type="evidence" value="ECO:0007669"/>
    <property type="project" value="UniProtKB-KW"/>
</dbReference>
<name>A0ABX1RL02_9PSEU</name>
<feature type="transmembrane region" description="Helical" evidence="2">
    <location>
        <begin position="66"/>
        <end position="85"/>
    </location>
</feature>
<keyword evidence="4" id="KW-0540">Nuclease</keyword>
<dbReference type="Gene3D" id="3.60.10.10">
    <property type="entry name" value="Endonuclease/exonuclease/phosphatase"/>
    <property type="match status" value="1"/>
</dbReference>
<dbReference type="Proteomes" id="UP001296706">
    <property type="component" value="Unassembled WGS sequence"/>
</dbReference>
<keyword evidence="2" id="KW-0812">Transmembrane</keyword>
<keyword evidence="2" id="KW-1133">Transmembrane helix</keyword>
<protein>
    <submittedName>
        <fullName evidence="4">Endonuclease/exonuclease/phosphatase family protein</fullName>
    </submittedName>
</protein>
<feature type="domain" description="Endonuclease/exonuclease/phosphatase" evidence="3">
    <location>
        <begin position="127"/>
        <end position="335"/>
    </location>
</feature>
<reference evidence="4 5" key="1">
    <citation type="submission" date="2020-04" db="EMBL/GenBank/DDBJ databases">
        <authorList>
            <person name="Klaysubun C."/>
            <person name="Duangmal K."/>
            <person name="Lipun K."/>
        </authorList>
    </citation>
    <scope>NUCLEOTIDE SEQUENCE [LARGE SCALE GENOMIC DNA]</scope>
    <source>
        <strain evidence="4 5">JCM 11839</strain>
    </source>
</reference>
<organism evidence="4 5">
    <name type="scientific">Pseudonocardia xinjiangensis</name>
    <dbReference type="NCBI Taxonomy" id="75289"/>
    <lineage>
        <taxon>Bacteria</taxon>
        <taxon>Bacillati</taxon>
        <taxon>Actinomycetota</taxon>
        <taxon>Actinomycetes</taxon>
        <taxon>Pseudonocardiales</taxon>
        <taxon>Pseudonocardiaceae</taxon>
        <taxon>Pseudonocardia</taxon>
    </lineage>
</organism>
<dbReference type="InterPro" id="IPR036691">
    <property type="entry name" value="Endo/exonu/phosph_ase_sf"/>
</dbReference>
<feature type="region of interest" description="Disordered" evidence="1">
    <location>
        <begin position="1"/>
        <end position="23"/>
    </location>
</feature>
<evidence type="ECO:0000256" key="2">
    <source>
        <dbReference type="SAM" id="Phobius"/>
    </source>
</evidence>
<evidence type="ECO:0000259" key="3">
    <source>
        <dbReference type="Pfam" id="PF03372"/>
    </source>
</evidence>
<feature type="transmembrane region" description="Helical" evidence="2">
    <location>
        <begin position="27"/>
        <end position="46"/>
    </location>
</feature>
<feature type="transmembrane region" description="Helical" evidence="2">
    <location>
        <begin position="92"/>
        <end position="112"/>
    </location>
</feature>
<comment type="caution">
    <text evidence="4">The sequence shown here is derived from an EMBL/GenBank/DDBJ whole genome shotgun (WGS) entry which is preliminary data.</text>
</comment>
<proteinExistence type="predicted"/>
<sequence length="346" mass="36772">MTAPPGRLDAAAPTPPPPPPPPRHKHVLRYAAAVVFTLAVAVFALPDLLFQLDRRSPFVQLVPFRPFILVGVTALLVLLLVVMVFERRVLPFVAGVLAVLLVGGAMILPRVVADPVPTGGMSLTVLAFNTYEGRGDAHQLAALIEQQRPDVVALSEAGEPFSNQLRPLVEPLGYHLHTSPGSRRRDVNAVTAVVADHLGDVQVRIGTETTTFPYVELSGAGLGNTRVTAFHSVAPVPGSVPDWRTDLGLLRQWCTGPTPAIVAGDFNATLDHSVLRDAISGCGDAGAQRGQGLVPTWGPTPRLRALIGPQIDHVIANHGITAESFGVHDIDGSDHRAVITRLRLPG</sequence>
<dbReference type="InterPro" id="IPR005135">
    <property type="entry name" value="Endo/exonuclease/phosphatase"/>
</dbReference>
<accession>A0ABX1RL02</accession>
<dbReference type="RefSeq" id="WP_169397935.1">
    <property type="nucleotide sequence ID" value="NZ_BAAAJH010000017.1"/>
</dbReference>
<evidence type="ECO:0000313" key="4">
    <source>
        <dbReference type="EMBL" id="NMH79871.1"/>
    </source>
</evidence>
<dbReference type="SUPFAM" id="SSF56219">
    <property type="entry name" value="DNase I-like"/>
    <property type="match status" value="1"/>
</dbReference>
<evidence type="ECO:0000313" key="5">
    <source>
        <dbReference type="Proteomes" id="UP001296706"/>
    </source>
</evidence>
<evidence type="ECO:0000256" key="1">
    <source>
        <dbReference type="SAM" id="MobiDB-lite"/>
    </source>
</evidence>
<keyword evidence="4" id="KW-0255">Endonuclease</keyword>
<keyword evidence="2" id="KW-0472">Membrane</keyword>
<dbReference type="Pfam" id="PF03372">
    <property type="entry name" value="Exo_endo_phos"/>
    <property type="match status" value="1"/>
</dbReference>
<keyword evidence="5" id="KW-1185">Reference proteome</keyword>